<proteinExistence type="predicted"/>
<dbReference type="AlphaFoldDB" id="A0A0F8A2M4"/>
<dbReference type="OrthoDB" id="6359816at2759"/>
<evidence type="ECO:0000259" key="2">
    <source>
        <dbReference type="PROSITE" id="PS50097"/>
    </source>
</evidence>
<evidence type="ECO:0000313" key="3">
    <source>
        <dbReference type="EMBL" id="KJZ70529.1"/>
    </source>
</evidence>
<evidence type="ECO:0000313" key="4">
    <source>
        <dbReference type="Proteomes" id="UP000054481"/>
    </source>
</evidence>
<dbReference type="PANTHER" id="PTHR47843:SF5">
    <property type="entry name" value="BTB_POZ DOMAIN PROTEIN"/>
    <property type="match status" value="1"/>
</dbReference>
<feature type="region of interest" description="Disordered" evidence="1">
    <location>
        <begin position="79"/>
        <end position="124"/>
    </location>
</feature>
<dbReference type="PANTHER" id="PTHR47843">
    <property type="entry name" value="BTB DOMAIN-CONTAINING PROTEIN-RELATED"/>
    <property type="match status" value="1"/>
</dbReference>
<sequence>MSPNPTLVHLMETADFSDLIIRCHAHDFQVHKAIVCGQSPVIKAAVQGNFEESQRNIITMHSFQPDTVKRLVQFMYTGDYDDRDPPKADPSVDEEILEERTSAGATSEVHGTDESSTESLSEDVDLPPQEYVSAQNLLEHICVNSIGDYYQIAGLVSLANNKISRLLQEHREDQSWVAMLPTATGAALQSTGDSELLDILAAATASNISSLVESSQLKSLDVVTDFTFKVLQSSNVATKQARKFQDSELSRNIDENQILQEH</sequence>
<dbReference type="Gene3D" id="3.30.710.10">
    <property type="entry name" value="Potassium Channel Kv1.1, Chain A"/>
    <property type="match status" value="1"/>
</dbReference>
<dbReference type="InterPro" id="IPR011333">
    <property type="entry name" value="SKP1/BTB/POZ_sf"/>
</dbReference>
<reference evidence="3 4" key="1">
    <citation type="journal article" date="2014" name="Genome Biol. Evol.">
        <title>Comparative genomics and transcriptomics analyses reveal divergent lifestyle features of nematode endoparasitic fungus Hirsutella minnesotensis.</title>
        <authorList>
            <person name="Lai Y."/>
            <person name="Liu K."/>
            <person name="Zhang X."/>
            <person name="Zhang X."/>
            <person name="Li K."/>
            <person name="Wang N."/>
            <person name="Shu C."/>
            <person name="Wu Y."/>
            <person name="Wang C."/>
            <person name="Bushley K.E."/>
            <person name="Xiang M."/>
            <person name="Liu X."/>
        </authorList>
    </citation>
    <scope>NUCLEOTIDE SEQUENCE [LARGE SCALE GENOMIC DNA]</scope>
    <source>
        <strain evidence="3 4">3608</strain>
    </source>
</reference>
<dbReference type="InterPro" id="IPR000210">
    <property type="entry name" value="BTB/POZ_dom"/>
</dbReference>
<protein>
    <recommendedName>
        <fullName evidence="2">BTB domain-containing protein</fullName>
    </recommendedName>
</protein>
<dbReference type="SUPFAM" id="SSF54695">
    <property type="entry name" value="POZ domain"/>
    <property type="match status" value="1"/>
</dbReference>
<keyword evidence="4" id="KW-1185">Reference proteome</keyword>
<dbReference type="PROSITE" id="PS50097">
    <property type="entry name" value="BTB"/>
    <property type="match status" value="1"/>
</dbReference>
<dbReference type="SMART" id="SM00225">
    <property type="entry name" value="BTB"/>
    <property type="match status" value="1"/>
</dbReference>
<evidence type="ECO:0000256" key="1">
    <source>
        <dbReference type="SAM" id="MobiDB-lite"/>
    </source>
</evidence>
<dbReference type="EMBL" id="KQ030620">
    <property type="protein sequence ID" value="KJZ70529.1"/>
    <property type="molecule type" value="Genomic_DNA"/>
</dbReference>
<accession>A0A0F8A2M4</accession>
<gene>
    <name evidence="3" type="ORF">HIM_10073</name>
</gene>
<dbReference type="CDD" id="cd18186">
    <property type="entry name" value="BTB_POZ_ZBTB_KLHL-like"/>
    <property type="match status" value="1"/>
</dbReference>
<name>A0A0F8A2M4_9HYPO</name>
<dbReference type="Pfam" id="PF00651">
    <property type="entry name" value="BTB"/>
    <property type="match status" value="1"/>
</dbReference>
<feature type="domain" description="BTB" evidence="2">
    <location>
        <begin position="17"/>
        <end position="84"/>
    </location>
</feature>
<organism evidence="3 4">
    <name type="scientific">Hirsutella minnesotensis 3608</name>
    <dbReference type="NCBI Taxonomy" id="1043627"/>
    <lineage>
        <taxon>Eukaryota</taxon>
        <taxon>Fungi</taxon>
        <taxon>Dikarya</taxon>
        <taxon>Ascomycota</taxon>
        <taxon>Pezizomycotina</taxon>
        <taxon>Sordariomycetes</taxon>
        <taxon>Hypocreomycetidae</taxon>
        <taxon>Hypocreales</taxon>
        <taxon>Ophiocordycipitaceae</taxon>
        <taxon>Hirsutella</taxon>
    </lineage>
</organism>
<dbReference type="Proteomes" id="UP000054481">
    <property type="component" value="Unassembled WGS sequence"/>
</dbReference>